<reference evidence="1 2" key="1">
    <citation type="submission" date="2019-03" db="EMBL/GenBank/DDBJ databases">
        <title>Genomic Encyclopedia of Type Strains, Phase IV (KMG-IV): sequencing the most valuable type-strain genomes for metagenomic binning, comparative biology and taxonomic classification.</title>
        <authorList>
            <person name="Goeker M."/>
        </authorList>
    </citation>
    <scope>NUCLEOTIDE SEQUENCE [LARGE SCALE GENOMIC DNA]</scope>
    <source>
        <strain evidence="1 2">DSM 16998</strain>
    </source>
</reference>
<evidence type="ECO:0000313" key="1">
    <source>
        <dbReference type="EMBL" id="TDP72379.1"/>
    </source>
</evidence>
<dbReference type="RefSeq" id="WP_133699850.1">
    <property type="nucleotide sequence ID" value="NZ_SNXS01000002.1"/>
</dbReference>
<gene>
    <name evidence="1" type="ORF">DES47_102124</name>
</gene>
<dbReference type="EMBL" id="SNXS01000002">
    <property type="protein sequence ID" value="TDP72379.1"/>
    <property type="molecule type" value="Genomic_DNA"/>
</dbReference>
<organism evidence="1 2">
    <name type="scientific">Roseateles toxinivorans</name>
    <dbReference type="NCBI Taxonomy" id="270368"/>
    <lineage>
        <taxon>Bacteria</taxon>
        <taxon>Pseudomonadati</taxon>
        <taxon>Pseudomonadota</taxon>
        <taxon>Betaproteobacteria</taxon>
        <taxon>Burkholderiales</taxon>
        <taxon>Sphaerotilaceae</taxon>
        <taxon>Roseateles</taxon>
    </lineage>
</organism>
<proteinExistence type="predicted"/>
<keyword evidence="2" id="KW-1185">Reference proteome</keyword>
<name>A0A4R6QPL5_9BURK</name>
<sequence length="67" mass="6962">MKQQFFNCLTWGVVGSAVLSSVWLAASVPVMDLQAAKLIDQDSSLMPLPTEATAAGPAASAPGSDRR</sequence>
<protein>
    <submittedName>
        <fullName evidence="1">Uncharacterized protein</fullName>
    </submittedName>
</protein>
<dbReference type="Proteomes" id="UP000295361">
    <property type="component" value="Unassembled WGS sequence"/>
</dbReference>
<accession>A0A4R6QPL5</accession>
<dbReference type="AlphaFoldDB" id="A0A4R6QPL5"/>
<evidence type="ECO:0000313" key="2">
    <source>
        <dbReference type="Proteomes" id="UP000295361"/>
    </source>
</evidence>
<comment type="caution">
    <text evidence="1">The sequence shown here is derived from an EMBL/GenBank/DDBJ whole genome shotgun (WGS) entry which is preliminary data.</text>
</comment>
<dbReference type="InParanoid" id="A0A4R6QPL5"/>